<proteinExistence type="predicted"/>
<gene>
    <name evidence="2" type="ORF">SAMN04489758_12129</name>
</gene>
<dbReference type="InterPro" id="IPR000182">
    <property type="entry name" value="GNAT_dom"/>
</dbReference>
<sequence>MEIKLREYQNQDFNELVNIVRETWQYDKFCNSKTANKLAQVFLSSCLTNYTFSQVAVLKDKVVGIILAKDIKQHKCPFKNRIKQLLAILSLYLTKEGRKVSKIFADVSQIDKQLLKNCTTPYSAELSLFVVNSTCRNTGIGKVLFQSVIEYMNRQKLNNFYLFTDTSCNYGFYEHQGMIRRYEKEHNFIVNNQLTKMNFFIYDYLCNNTYKKDKF</sequence>
<evidence type="ECO:0000313" key="2">
    <source>
        <dbReference type="EMBL" id="SET60381.1"/>
    </source>
</evidence>
<dbReference type="InterPro" id="IPR016181">
    <property type="entry name" value="Acyl_CoA_acyltransferase"/>
</dbReference>
<evidence type="ECO:0000313" key="3">
    <source>
        <dbReference type="Proteomes" id="UP000198558"/>
    </source>
</evidence>
<dbReference type="OrthoDB" id="2243440at2"/>
<protein>
    <submittedName>
        <fullName evidence="2">Acetyltransferase (GNAT) family protein</fullName>
    </submittedName>
</protein>
<keyword evidence="3" id="KW-1185">Reference proteome</keyword>
<dbReference type="SUPFAM" id="SSF55729">
    <property type="entry name" value="Acyl-CoA N-acyltransferases (Nat)"/>
    <property type="match status" value="1"/>
</dbReference>
<organism evidence="2 3">
    <name type="scientific">Thomasclavelia cocleata</name>
    <dbReference type="NCBI Taxonomy" id="69824"/>
    <lineage>
        <taxon>Bacteria</taxon>
        <taxon>Bacillati</taxon>
        <taxon>Bacillota</taxon>
        <taxon>Erysipelotrichia</taxon>
        <taxon>Erysipelotrichales</taxon>
        <taxon>Coprobacillaceae</taxon>
        <taxon>Thomasclavelia</taxon>
    </lineage>
</organism>
<keyword evidence="2" id="KW-0808">Transferase</keyword>
<dbReference type="RefSeq" id="WP_092354471.1">
    <property type="nucleotide sequence ID" value="NZ_CAMUUE010000018.1"/>
</dbReference>
<dbReference type="Proteomes" id="UP000198558">
    <property type="component" value="Unassembled WGS sequence"/>
</dbReference>
<evidence type="ECO:0000259" key="1">
    <source>
        <dbReference type="PROSITE" id="PS51186"/>
    </source>
</evidence>
<reference evidence="3" key="1">
    <citation type="submission" date="2016-10" db="EMBL/GenBank/DDBJ databases">
        <authorList>
            <person name="Varghese N."/>
            <person name="Submissions S."/>
        </authorList>
    </citation>
    <scope>NUCLEOTIDE SEQUENCE [LARGE SCALE GENOMIC DNA]</scope>
    <source>
        <strain evidence="3">DSM 1551</strain>
    </source>
</reference>
<dbReference type="Gene3D" id="3.40.630.30">
    <property type="match status" value="1"/>
</dbReference>
<dbReference type="GO" id="GO:0016747">
    <property type="term" value="F:acyltransferase activity, transferring groups other than amino-acyl groups"/>
    <property type="evidence" value="ECO:0007669"/>
    <property type="project" value="InterPro"/>
</dbReference>
<dbReference type="AlphaFoldDB" id="A0A1I0FPL4"/>
<name>A0A1I0FPL4_9FIRM</name>
<accession>A0A1I0FPL4</accession>
<dbReference type="PROSITE" id="PS51186">
    <property type="entry name" value="GNAT"/>
    <property type="match status" value="1"/>
</dbReference>
<feature type="domain" description="N-acetyltransferase" evidence="1">
    <location>
        <begin position="3"/>
        <end position="202"/>
    </location>
</feature>
<dbReference type="EMBL" id="FOIN01000021">
    <property type="protein sequence ID" value="SET60381.1"/>
    <property type="molecule type" value="Genomic_DNA"/>
</dbReference>
<dbReference type="Pfam" id="PF00583">
    <property type="entry name" value="Acetyltransf_1"/>
    <property type="match status" value="1"/>
</dbReference>
<dbReference type="GeneID" id="78288712"/>